<protein>
    <submittedName>
        <fullName evidence="1">Uncharacterized protein</fullName>
    </submittedName>
</protein>
<evidence type="ECO:0000313" key="1">
    <source>
        <dbReference type="EMBL" id="MDY0746377.1"/>
    </source>
</evidence>
<reference evidence="1 2" key="1">
    <citation type="submission" date="2023-11" db="EMBL/GenBank/DDBJ databases">
        <title>Paucibacter sp. nov., isolated from fresh soil in Korea.</title>
        <authorList>
            <person name="Le N.T.T."/>
        </authorList>
    </citation>
    <scope>NUCLEOTIDE SEQUENCE [LARGE SCALE GENOMIC DNA]</scope>
    <source>
        <strain evidence="1 2">R3-3</strain>
    </source>
</reference>
<organism evidence="1 2">
    <name type="scientific">Roseateles agri</name>
    <dbReference type="NCBI Taxonomy" id="3098619"/>
    <lineage>
        <taxon>Bacteria</taxon>
        <taxon>Pseudomonadati</taxon>
        <taxon>Pseudomonadota</taxon>
        <taxon>Betaproteobacteria</taxon>
        <taxon>Burkholderiales</taxon>
        <taxon>Sphaerotilaceae</taxon>
        <taxon>Roseateles</taxon>
    </lineage>
</organism>
<proteinExistence type="predicted"/>
<dbReference type="Proteomes" id="UP001285263">
    <property type="component" value="Unassembled WGS sequence"/>
</dbReference>
<dbReference type="RefSeq" id="WP_320424284.1">
    <property type="nucleotide sequence ID" value="NZ_JAXCLA010000005.1"/>
</dbReference>
<name>A0ABU5DJB2_9BURK</name>
<keyword evidence="2" id="KW-1185">Reference proteome</keyword>
<dbReference type="EMBL" id="JAXCLA010000005">
    <property type="protein sequence ID" value="MDY0746377.1"/>
    <property type="molecule type" value="Genomic_DNA"/>
</dbReference>
<accession>A0ABU5DJB2</accession>
<sequence>MSSIAPMLEIQLVWFDSDMIELRLSAASENFAGSSNFYAGFNELPDLATLLEGFPASPNDLRTVEFGGNSLPGYGGAKITFRCKDSSGHLSAEVSVFMTPGGWKDVAESATIQIDTVPAEIDHFILQLRGVGSQVGAAARLKNAT</sequence>
<gene>
    <name evidence="1" type="ORF">SNE35_17830</name>
</gene>
<evidence type="ECO:0000313" key="2">
    <source>
        <dbReference type="Proteomes" id="UP001285263"/>
    </source>
</evidence>
<comment type="caution">
    <text evidence="1">The sequence shown here is derived from an EMBL/GenBank/DDBJ whole genome shotgun (WGS) entry which is preliminary data.</text>
</comment>